<comment type="caution">
    <text evidence="2">The sequence shown here is derived from an EMBL/GenBank/DDBJ whole genome shotgun (WGS) entry which is preliminary data.</text>
</comment>
<proteinExistence type="predicted"/>
<evidence type="ECO:0000313" key="2">
    <source>
        <dbReference type="EMBL" id="MFC7598503.1"/>
    </source>
</evidence>
<protein>
    <submittedName>
        <fullName evidence="2">Uncharacterized protein</fullName>
    </submittedName>
</protein>
<accession>A0ABW2SR07</accession>
<reference evidence="3" key="1">
    <citation type="journal article" date="2019" name="Int. J. Syst. Evol. Microbiol.">
        <title>The Global Catalogue of Microorganisms (GCM) 10K type strain sequencing project: providing services to taxonomists for standard genome sequencing and annotation.</title>
        <authorList>
            <consortium name="The Broad Institute Genomics Platform"/>
            <consortium name="The Broad Institute Genome Sequencing Center for Infectious Disease"/>
            <person name="Wu L."/>
            <person name="Ma J."/>
        </authorList>
    </citation>
    <scope>NUCLEOTIDE SEQUENCE [LARGE SCALE GENOMIC DNA]</scope>
    <source>
        <strain evidence="3">JCM 10083</strain>
    </source>
</reference>
<sequence length="1253" mass="136098">MSDTDLIVAVQVHALVVNDPVRQQESFQRWALNFDAMLGEDKQAAEPPPGHTDDFGDGVYVQWQLPEALTSGHYDPDTQETTFPLVPNRWLVVRHYTVPGGFPGEGQRRAAAWLVHSDYLELAHGGEHWGTVQFPSPDPDSDTGGLRVDFLGRVHDLREGPWIEPEPVEPFLTAVGPGVLGFAAFQPYQQDVFSFHDDLSDLVGYGHNQPATTALGYLVVGWYSADDIDILSKAADIPGLIPPDAPGLAGVLAGLGWHLPGLTDDPPIPAPQRSVYAGTALGIPWEYYALEAPVSARPGHDGMKVAFGHSTADALEKLAAHQTRSARTGELLSALYSGTIDRLDEGDGDVDADDVTKHAWFSSRAGGYTWLVVPRGTDGPQPARAAPAQPVWLDELNADQAEFEAHALELDHLQERLRTLWWMKDLPNRPAGFTEAAEQQLQEATPGTLAHRAVTAAASMRRILEDKKLPHATTPEELEPQIARYAADRGLPATLELRRAARESYYRTTDPAMVIAGGGVNQPLTRAPDDPLPCRLESTLVESIVINGVPVAAPQPPPLGLIQAVPARASREAARPPVTLNGHSAPLDLGELAGPVAALLREFTLLDLAAITPADDGSGRSALAVALADPSLVTGTIAEYTAVWKQPWLPMYVQWDLRYHAVPYMSDGQANWAFKDDAYEWLGTGADPGDGYTGPTWLPFAGRAFVTPAAPYVVSSQIDRLLQTYAADDAGALRTLRADYGAMDLLSQTLDGFNDHLLMRDTGVRARIPEDTVRLTGDAGHVADPGAPGDDSHSRFQPVRAGQFYFRDLRIIDRFGRCAVITSTPDRFKTFPPLPATSMTPTRKLADDIENSQRFIQLPPRLLHEARVRLELARGQDDTALLAGRAAPAGPDSPLTGWLLINHLDDNLLIYGPDGDPVGELRIIRGTAGEEAVEFTPLPGSPYRREDDPAFEQQHPHLAPFVRELVGPPGRYAALLATIDQTLETIVAPSAEDDRTPARLTGRPVAIYRTRLSLQLRGRPLPNPGWDQALKPDPEEDPNSDQQEYLTYTWPIRLGEPDQLSDGLIGYYASATGPGGQSDYTRLHVAAPATDDPYLVKIGNGEHLALPARPPGQEVIHHLTILADPHVPVHATTDILPVTELRLPGDLAHQALRRIRAAFRLNPLLAPVRVPPPPEQENRSEGQEHLVVVQPAAYHGTWTWAQPHTDPGDGALSWTELPLLAADAAAHPGDAVPHARAGYLLLHPAVTDIPEQP</sequence>
<dbReference type="EMBL" id="JBHTEE010000001">
    <property type="protein sequence ID" value="MFC7598503.1"/>
    <property type="molecule type" value="Genomic_DNA"/>
</dbReference>
<dbReference type="Proteomes" id="UP001596514">
    <property type="component" value="Unassembled WGS sequence"/>
</dbReference>
<dbReference type="RefSeq" id="WP_343980102.1">
    <property type="nucleotide sequence ID" value="NZ_BAAAGK010000191.1"/>
</dbReference>
<gene>
    <name evidence="2" type="ORF">ACFQVD_00125</name>
</gene>
<evidence type="ECO:0000313" key="3">
    <source>
        <dbReference type="Proteomes" id="UP001596514"/>
    </source>
</evidence>
<organism evidence="2 3">
    <name type="scientific">Streptosporangium amethystogenes subsp. fukuiense</name>
    <dbReference type="NCBI Taxonomy" id="698418"/>
    <lineage>
        <taxon>Bacteria</taxon>
        <taxon>Bacillati</taxon>
        <taxon>Actinomycetota</taxon>
        <taxon>Actinomycetes</taxon>
        <taxon>Streptosporangiales</taxon>
        <taxon>Streptosporangiaceae</taxon>
        <taxon>Streptosporangium</taxon>
    </lineage>
</organism>
<evidence type="ECO:0000256" key="1">
    <source>
        <dbReference type="SAM" id="MobiDB-lite"/>
    </source>
</evidence>
<feature type="region of interest" description="Disordered" evidence="1">
    <location>
        <begin position="1018"/>
        <end position="1042"/>
    </location>
</feature>
<keyword evidence="3" id="KW-1185">Reference proteome</keyword>
<name>A0ABW2SR07_9ACTN</name>